<dbReference type="Gene3D" id="3.40.50.80">
    <property type="entry name" value="Nucleotide-binding domain of ferredoxin-NADP reductase (FNR) module"/>
    <property type="match status" value="1"/>
</dbReference>
<organism evidence="3 4">
    <name type="scientific">Paracoccus alcaliphilus</name>
    <dbReference type="NCBI Taxonomy" id="34002"/>
    <lineage>
        <taxon>Bacteria</taxon>
        <taxon>Pseudomonadati</taxon>
        <taxon>Pseudomonadota</taxon>
        <taxon>Alphaproteobacteria</taxon>
        <taxon>Rhodobacterales</taxon>
        <taxon>Paracoccaceae</taxon>
        <taxon>Paracoccus</taxon>
    </lineage>
</organism>
<comment type="similarity">
    <text evidence="1">Belongs to the SIP oxidoreductase family.</text>
</comment>
<dbReference type="Proteomes" id="UP000199054">
    <property type="component" value="Unassembled WGS sequence"/>
</dbReference>
<dbReference type="InterPro" id="IPR017938">
    <property type="entry name" value="Riboflavin_synthase-like_b-brl"/>
</dbReference>
<protein>
    <submittedName>
        <fullName evidence="3">NADPH-dependent ferric siderophore reductase, contains FAD-binding and SIP domains</fullName>
    </submittedName>
</protein>
<dbReference type="SUPFAM" id="SSF63380">
    <property type="entry name" value="Riboflavin synthase domain-like"/>
    <property type="match status" value="1"/>
</dbReference>
<accession>A0A1H8FWY2</accession>
<dbReference type="Gene3D" id="2.40.30.10">
    <property type="entry name" value="Translation factors"/>
    <property type="match status" value="1"/>
</dbReference>
<feature type="domain" description="FAD-binding FR-type" evidence="2">
    <location>
        <begin position="106"/>
        <end position="231"/>
    </location>
</feature>
<dbReference type="PANTHER" id="PTHR30157">
    <property type="entry name" value="FERRIC REDUCTASE, NADPH-DEPENDENT"/>
    <property type="match status" value="1"/>
</dbReference>
<proteinExistence type="inferred from homology"/>
<dbReference type="Pfam" id="PF08021">
    <property type="entry name" value="FAD_binding_9"/>
    <property type="match status" value="1"/>
</dbReference>
<reference evidence="3 4" key="1">
    <citation type="submission" date="2016-10" db="EMBL/GenBank/DDBJ databases">
        <authorList>
            <person name="de Groot N.N."/>
        </authorList>
    </citation>
    <scope>NUCLEOTIDE SEQUENCE [LARGE SCALE GENOMIC DNA]</scope>
    <source>
        <strain evidence="3 4">DSM 8512</strain>
    </source>
</reference>
<dbReference type="OrthoDB" id="9814826at2"/>
<evidence type="ECO:0000256" key="1">
    <source>
        <dbReference type="ARBA" id="ARBA00035644"/>
    </source>
</evidence>
<keyword evidence="4" id="KW-1185">Reference proteome</keyword>
<dbReference type="CDD" id="cd06193">
    <property type="entry name" value="siderophore_interacting"/>
    <property type="match status" value="1"/>
</dbReference>
<sequence>MAELICHAKLTLPHHGDYMGDITDRLASFQAQRMPAAPGVTRLRYAFGWAEIVAEGAQVRLRGGAPDPNGLARLKDLMATAFMLYAKADAPRILWQGDAAGDRRLDSFRLMRVLSASSLTPHMRRIRLGGEGLDRFAAFGNMHVRLLLPSPAIPAPVWPVAGPDGLADWPDPERKPVARVYTIRRMDAAAGWVDIDMLLHDRDGPGSSWARTAQAGDAIGMIGPLGRPLNADARHFIMGADEAGLPALARLLETLPPRTGGTAFVEITSAVERQPIDNRTGIHVEWLLRQPGAAPGQTLADRIMAEGWPDRPDSFGWFAAESAAAQQVRQFWRSDLGLGRDRTLAAAYWKQGRAGLMAG</sequence>
<evidence type="ECO:0000259" key="2">
    <source>
        <dbReference type="PROSITE" id="PS51384"/>
    </source>
</evidence>
<dbReference type="InterPro" id="IPR007037">
    <property type="entry name" value="SIP_rossman_dom"/>
</dbReference>
<dbReference type="RefSeq" id="WP_090610816.1">
    <property type="nucleotide sequence ID" value="NZ_CP067125.1"/>
</dbReference>
<dbReference type="STRING" id="34002.SAMN04489859_100544"/>
<dbReference type="Pfam" id="PF04954">
    <property type="entry name" value="SIP"/>
    <property type="match status" value="1"/>
</dbReference>
<dbReference type="InterPro" id="IPR039374">
    <property type="entry name" value="SIP_fam"/>
</dbReference>
<name>A0A1H8FWY2_9RHOB</name>
<dbReference type="GO" id="GO:0016491">
    <property type="term" value="F:oxidoreductase activity"/>
    <property type="evidence" value="ECO:0007669"/>
    <property type="project" value="InterPro"/>
</dbReference>
<gene>
    <name evidence="3" type="ORF">SAMN04489859_100544</name>
</gene>
<evidence type="ECO:0000313" key="3">
    <source>
        <dbReference type="EMBL" id="SEN36035.1"/>
    </source>
</evidence>
<dbReference type="EMBL" id="FODE01000005">
    <property type="protein sequence ID" value="SEN36035.1"/>
    <property type="molecule type" value="Genomic_DNA"/>
</dbReference>
<dbReference type="InterPro" id="IPR013113">
    <property type="entry name" value="SIP_FAD-bd"/>
</dbReference>
<dbReference type="AlphaFoldDB" id="A0A1H8FWY2"/>
<dbReference type="PROSITE" id="PS51384">
    <property type="entry name" value="FAD_FR"/>
    <property type="match status" value="1"/>
</dbReference>
<dbReference type="PANTHER" id="PTHR30157:SF0">
    <property type="entry name" value="NADPH-DEPENDENT FERRIC-CHELATE REDUCTASE"/>
    <property type="match status" value="1"/>
</dbReference>
<evidence type="ECO:0000313" key="4">
    <source>
        <dbReference type="Proteomes" id="UP000199054"/>
    </source>
</evidence>
<dbReference type="InterPro" id="IPR017927">
    <property type="entry name" value="FAD-bd_FR_type"/>
</dbReference>
<dbReference type="InterPro" id="IPR039261">
    <property type="entry name" value="FNR_nucleotide-bd"/>
</dbReference>